<accession>A0AAD7SKA6</accession>
<sequence>MKGTGAQHLEWADSSGRVCESVRNGPMRSSERVPRQPSPAPATPRAPADCGAAKRDRGDDNTPDQNSSGGLANSRRRRPKCGAVIATATATAELTTYQRGEDKRAHDYEERGTRGKLAWTACWMCIFC</sequence>
<comment type="caution">
    <text evidence="2">The sequence shown here is derived from an EMBL/GenBank/DDBJ whole genome shotgun (WGS) entry which is preliminary data.</text>
</comment>
<feature type="region of interest" description="Disordered" evidence="1">
    <location>
        <begin position="1"/>
        <end position="81"/>
    </location>
</feature>
<protein>
    <submittedName>
        <fullName evidence="2">Uncharacterized protein</fullName>
    </submittedName>
</protein>
<gene>
    <name evidence="2" type="ORF">AAFF_G00339800</name>
</gene>
<organism evidence="2 3">
    <name type="scientific">Aldrovandia affinis</name>
    <dbReference type="NCBI Taxonomy" id="143900"/>
    <lineage>
        <taxon>Eukaryota</taxon>
        <taxon>Metazoa</taxon>
        <taxon>Chordata</taxon>
        <taxon>Craniata</taxon>
        <taxon>Vertebrata</taxon>
        <taxon>Euteleostomi</taxon>
        <taxon>Actinopterygii</taxon>
        <taxon>Neopterygii</taxon>
        <taxon>Teleostei</taxon>
        <taxon>Notacanthiformes</taxon>
        <taxon>Halosauridae</taxon>
        <taxon>Aldrovandia</taxon>
    </lineage>
</organism>
<proteinExistence type="predicted"/>
<evidence type="ECO:0000256" key="1">
    <source>
        <dbReference type="SAM" id="MobiDB-lite"/>
    </source>
</evidence>
<dbReference type="Proteomes" id="UP001221898">
    <property type="component" value="Unassembled WGS sequence"/>
</dbReference>
<dbReference type="EMBL" id="JAINUG010000054">
    <property type="protein sequence ID" value="KAJ8404207.1"/>
    <property type="molecule type" value="Genomic_DNA"/>
</dbReference>
<reference evidence="2" key="1">
    <citation type="journal article" date="2023" name="Science">
        <title>Genome structures resolve the early diversification of teleost fishes.</title>
        <authorList>
            <person name="Parey E."/>
            <person name="Louis A."/>
            <person name="Montfort J."/>
            <person name="Bouchez O."/>
            <person name="Roques C."/>
            <person name="Iampietro C."/>
            <person name="Lluch J."/>
            <person name="Castinel A."/>
            <person name="Donnadieu C."/>
            <person name="Desvignes T."/>
            <person name="Floi Bucao C."/>
            <person name="Jouanno E."/>
            <person name="Wen M."/>
            <person name="Mejri S."/>
            <person name="Dirks R."/>
            <person name="Jansen H."/>
            <person name="Henkel C."/>
            <person name="Chen W.J."/>
            <person name="Zahm M."/>
            <person name="Cabau C."/>
            <person name="Klopp C."/>
            <person name="Thompson A.W."/>
            <person name="Robinson-Rechavi M."/>
            <person name="Braasch I."/>
            <person name="Lecointre G."/>
            <person name="Bobe J."/>
            <person name="Postlethwait J.H."/>
            <person name="Berthelot C."/>
            <person name="Roest Crollius H."/>
            <person name="Guiguen Y."/>
        </authorList>
    </citation>
    <scope>NUCLEOTIDE SEQUENCE</scope>
    <source>
        <strain evidence="2">NC1722</strain>
    </source>
</reference>
<keyword evidence="3" id="KW-1185">Reference proteome</keyword>
<evidence type="ECO:0000313" key="3">
    <source>
        <dbReference type="Proteomes" id="UP001221898"/>
    </source>
</evidence>
<evidence type="ECO:0000313" key="2">
    <source>
        <dbReference type="EMBL" id="KAJ8404207.1"/>
    </source>
</evidence>
<dbReference type="AlphaFoldDB" id="A0AAD7SKA6"/>
<name>A0AAD7SKA6_9TELE</name>